<gene>
    <name evidence="2" type="ORF">GRX66_11210</name>
</gene>
<feature type="coiled-coil region" evidence="1">
    <location>
        <begin position="113"/>
        <end position="164"/>
    </location>
</feature>
<comment type="caution">
    <text evidence="2">The sequence shown here is derived from an EMBL/GenBank/DDBJ whole genome shotgun (WGS) entry which is preliminary data.</text>
</comment>
<reference evidence="2 3" key="1">
    <citation type="submission" date="2019-12" db="EMBL/GenBank/DDBJ databases">
        <title>Isolation and characterization of three novel carbon monoxide-oxidizing members of Halobacteria from salione crusts and soils.</title>
        <authorList>
            <person name="Myers M.R."/>
            <person name="King G.M."/>
        </authorList>
    </citation>
    <scope>NUCLEOTIDE SEQUENCE [LARGE SCALE GENOMIC DNA]</scope>
    <source>
        <strain evidence="2 3">PCN9</strain>
    </source>
</reference>
<proteinExistence type="predicted"/>
<dbReference type="Proteomes" id="UP000471521">
    <property type="component" value="Unassembled WGS sequence"/>
</dbReference>
<name>A0A6B0SNP5_9EURY</name>
<accession>A0A6B0SNP5</accession>
<keyword evidence="3" id="KW-1185">Reference proteome</keyword>
<dbReference type="InterPro" id="IPR055542">
    <property type="entry name" value="DUF7118"/>
</dbReference>
<organism evidence="2 3">
    <name type="scientific">Halobacterium bonnevillei</name>
    <dbReference type="NCBI Taxonomy" id="2692200"/>
    <lineage>
        <taxon>Archaea</taxon>
        <taxon>Methanobacteriati</taxon>
        <taxon>Methanobacteriota</taxon>
        <taxon>Stenosarchaea group</taxon>
        <taxon>Halobacteria</taxon>
        <taxon>Halobacteriales</taxon>
        <taxon>Halobacteriaceae</taxon>
        <taxon>Halobacterium</taxon>
    </lineage>
</organism>
<dbReference type="AlphaFoldDB" id="A0A6B0SNP5"/>
<dbReference type="EMBL" id="WUUU01000087">
    <property type="protein sequence ID" value="MXR21143.1"/>
    <property type="molecule type" value="Genomic_DNA"/>
</dbReference>
<protein>
    <submittedName>
        <fullName evidence="2">Uncharacterized protein</fullName>
    </submittedName>
</protein>
<sequence>MPDAQAARDSADPDGVVADLQAAHAAREDAKAAIEDVGESRLRTLREALDGLERLFDQYEEAATGTGDFESYIAFQDDLVAYVEDLDDDLPERDAFESLLDLFKKRRLADSDFAEARDRLRDARDLAGRLEALQDARDEYSVATKRARERIDEYDAEIERLERLQRLGDADLDAPVETLRDPIDAYDDAVRESFTSFRSTAPAREVLGLVQTAQAYPLVEFDPVPDDLAAFVDDREAGTEPIPQLLEYAEYSPSKLDHYVSEPRALKRAIGGNRTYLDRLDADPLTVGWPPAPADELVHRLDEVVSVVARFADDDVLERLHTVRRRVRDDDYPRLRNAAVAAHELTDAEKREIEAGVADDLAAAREARDTLQDALETY</sequence>
<evidence type="ECO:0000313" key="2">
    <source>
        <dbReference type="EMBL" id="MXR21143.1"/>
    </source>
</evidence>
<keyword evidence="1" id="KW-0175">Coiled coil</keyword>
<evidence type="ECO:0000313" key="3">
    <source>
        <dbReference type="Proteomes" id="UP000471521"/>
    </source>
</evidence>
<dbReference type="Pfam" id="PF23432">
    <property type="entry name" value="DUF7118"/>
    <property type="match status" value="1"/>
</dbReference>
<evidence type="ECO:0000256" key="1">
    <source>
        <dbReference type="SAM" id="Coils"/>
    </source>
</evidence>
<dbReference type="OrthoDB" id="204360at2157"/>
<dbReference type="RefSeq" id="WP_159526641.1">
    <property type="nucleotide sequence ID" value="NZ_WUUU01000087.1"/>
</dbReference>